<dbReference type="InterPro" id="IPR050707">
    <property type="entry name" value="HTH_MetabolicPath_Reg"/>
</dbReference>
<dbReference type="KEGG" id="asd:AS9A_3872"/>
<evidence type="ECO:0000313" key="6">
    <source>
        <dbReference type="EMBL" id="AEF42310.1"/>
    </source>
</evidence>
<organism evidence="6 7">
    <name type="scientific">Hoyosella subflava (strain DSM 45089 / JCM 17490 / NBRC 109087 / DQS3-9A1)</name>
    <name type="common">Amycolicicoccus subflavus</name>
    <dbReference type="NCBI Taxonomy" id="443218"/>
    <lineage>
        <taxon>Bacteria</taxon>
        <taxon>Bacillati</taxon>
        <taxon>Actinomycetota</taxon>
        <taxon>Actinomycetes</taxon>
        <taxon>Mycobacteriales</taxon>
        <taxon>Hoyosellaceae</taxon>
        <taxon>Hoyosella</taxon>
    </lineage>
</organism>
<dbReference type="InterPro" id="IPR014757">
    <property type="entry name" value="Tscrpt_reg_IclR_C"/>
</dbReference>
<dbReference type="RefSeq" id="WP_013808659.1">
    <property type="nucleotide sequence ID" value="NC_015564.1"/>
</dbReference>
<keyword evidence="7" id="KW-1185">Reference proteome</keyword>
<reference evidence="6 7" key="1">
    <citation type="journal article" date="2011" name="J. Bacteriol.">
        <title>Complete genome sequence of Amycolicicoccus subflavus DQS3-9A1T, an actinomycete isolated from crude oil-polluted soil.</title>
        <authorList>
            <person name="Cai M."/>
            <person name="Chen W.M."/>
            <person name="Nie Y."/>
            <person name="Chi C.Q."/>
            <person name="Wang Y.N."/>
            <person name="Tang Y.Q."/>
            <person name="Li G.Y."/>
            <person name="Wu X.L."/>
        </authorList>
    </citation>
    <scope>NUCLEOTIDE SEQUENCE [LARGE SCALE GENOMIC DNA]</scope>
    <source>
        <strain evidence="7">DSM 45089 / DQS3-9A1</strain>
    </source>
</reference>
<dbReference type="OrthoDB" id="8479143at2"/>
<dbReference type="PANTHER" id="PTHR30136:SF35">
    <property type="entry name" value="HTH-TYPE TRANSCRIPTIONAL REGULATOR RV1719"/>
    <property type="match status" value="1"/>
</dbReference>
<dbReference type="Pfam" id="PF09339">
    <property type="entry name" value="HTH_IclR"/>
    <property type="match status" value="1"/>
</dbReference>
<protein>
    <submittedName>
        <fullName evidence="6">Transcriptional regulator, IclR family</fullName>
    </submittedName>
</protein>
<dbReference type="STRING" id="443218.AS9A_3872"/>
<evidence type="ECO:0000259" key="4">
    <source>
        <dbReference type="PROSITE" id="PS51077"/>
    </source>
</evidence>
<dbReference type="EMBL" id="CP002786">
    <property type="protein sequence ID" value="AEF42310.1"/>
    <property type="molecule type" value="Genomic_DNA"/>
</dbReference>
<accession>F6EGS2</accession>
<dbReference type="GO" id="GO:0003700">
    <property type="term" value="F:DNA-binding transcription factor activity"/>
    <property type="evidence" value="ECO:0007669"/>
    <property type="project" value="TreeGrafter"/>
</dbReference>
<feature type="domain" description="HTH iclR-type" evidence="4">
    <location>
        <begin position="10"/>
        <end position="72"/>
    </location>
</feature>
<dbReference type="InterPro" id="IPR029016">
    <property type="entry name" value="GAF-like_dom_sf"/>
</dbReference>
<dbReference type="InterPro" id="IPR036388">
    <property type="entry name" value="WH-like_DNA-bd_sf"/>
</dbReference>
<dbReference type="InterPro" id="IPR036390">
    <property type="entry name" value="WH_DNA-bd_sf"/>
</dbReference>
<gene>
    <name evidence="6" type="ordered locus">AS9A_3872</name>
</gene>
<dbReference type="Gene3D" id="3.30.450.40">
    <property type="match status" value="1"/>
</dbReference>
<keyword evidence="1" id="KW-0805">Transcription regulation</keyword>
<dbReference type="PROSITE" id="PS51077">
    <property type="entry name" value="HTH_ICLR"/>
    <property type="match status" value="1"/>
</dbReference>
<evidence type="ECO:0000256" key="2">
    <source>
        <dbReference type="ARBA" id="ARBA00023125"/>
    </source>
</evidence>
<dbReference type="GO" id="GO:0003677">
    <property type="term" value="F:DNA binding"/>
    <property type="evidence" value="ECO:0007669"/>
    <property type="project" value="UniProtKB-KW"/>
</dbReference>
<keyword evidence="2" id="KW-0238">DNA-binding</keyword>
<dbReference type="Gene3D" id="1.10.10.10">
    <property type="entry name" value="Winged helix-like DNA-binding domain superfamily/Winged helix DNA-binding domain"/>
    <property type="match status" value="1"/>
</dbReference>
<proteinExistence type="predicted"/>
<dbReference type="Pfam" id="PF01614">
    <property type="entry name" value="IclR_C"/>
    <property type="match status" value="1"/>
</dbReference>
<sequence length="255" mass="27177">MTDSPPRSGAQAVERAVAILRCFVSTRESLGITELAHTTGLTISTVHRIVRVLTHEGLLVHDARGERYLLGPTLVMLGRHAQEQLGYGRAQPILDDLAAETGESVNLGIRTGNEVQIVLHAASPQPLRFDQEPGTRVPLNVSAMGKCFLAYSGSIADQLAGLGELAGATVKSITSRKDLAEELYAVRRRGWALNDEERNPGVRAIAVPVLHHSGTAVAAVAVQGPTVRITDEDVPRLARVAGQQVSRIAALLVGD</sequence>
<evidence type="ECO:0000256" key="1">
    <source>
        <dbReference type="ARBA" id="ARBA00023015"/>
    </source>
</evidence>
<name>F6EGS2_HOYSD</name>
<dbReference type="SUPFAM" id="SSF46785">
    <property type="entry name" value="Winged helix' DNA-binding domain"/>
    <property type="match status" value="1"/>
</dbReference>
<dbReference type="AlphaFoldDB" id="F6EGS2"/>
<evidence type="ECO:0000256" key="3">
    <source>
        <dbReference type="ARBA" id="ARBA00023163"/>
    </source>
</evidence>
<keyword evidence="3" id="KW-0804">Transcription</keyword>
<dbReference type="InterPro" id="IPR005471">
    <property type="entry name" value="Tscrpt_reg_IclR_N"/>
</dbReference>
<dbReference type="PROSITE" id="PS51078">
    <property type="entry name" value="ICLR_ED"/>
    <property type="match status" value="1"/>
</dbReference>
<dbReference type="SUPFAM" id="SSF55781">
    <property type="entry name" value="GAF domain-like"/>
    <property type="match status" value="1"/>
</dbReference>
<evidence type="ECO:0000259" key="5">
    <source>
        <dbReference type="PROSITE" id="PS51078"/>
    </source>
</evidence>
<dbReference type="GO" id="GO:0045892">
    <property type="term" value="P:negative regulation of DNA-templated transcription"/>
    <property type="evidence" value="ECO:0007669"/>
    <property type="project" value="TreeGrafter"/>
</dbReference>
<dbReference type="SMART" id="SM00346">
    <property type="entry name" value="HTH_ICLR"/>
    <property type="match status" value="1"/>
</dbReference>
<feature type="domain" description="IclR-ED" evidence="5">
    <location>
        <begin position="73"/>
        <end position="255"/>
    </location>
</feature>
<evidence type="ECO:0000313" key="7">
    <source>
        <dbReference type="Proteomes" id="UP000009235"/>
    </source>
</evidence>
<dbReference type="PANTHER" id="PTHR30136">
    <property type="entry name" value="HELIX-TURN-HELIX TRANSCRIPTIONAL REGULATOR, ICLR FAMILY"/>
    <property type="match status" value="1"/>
</dbReference>
<dbReference type="eggNOG" id="COG1414">
    <property type="taxonomic scope" value="Bacteria"/>
</dbReference>
<dbReference type="HOGENOM" id="CLU_062618_6_2_11"/>
<dbReference type="Proteomes" id="UP000009235">
    <property type="component" value="Chromosome"/>
</dbReference>